<keyword evidence="1" id="KW-0808">Transferase</keyword>
<gene>
    <name evidence="1" type="ORF">RMSM_07772</name>
</gene>
<dbReference type="Pfam" id="PF13469">
    <property type="entry name" value="Sulfotransfer_3"/>
    <property type="match status" value="1"/>
</dbReference>
<dbReference type="AlphaFoldDB" id="M5R8F1"/>
<protein>
    <submittedName>
        <fullName evidence="1">Tyrosylprotein sulfotransferase 2</fullName>
    </submittedName>
</protein>
<comment type="caution">
    <text evidence="1">The sequence shown here is derived from an EMBL/GenBank/DDBJ whole genome shotgun (WGS) entry which is preliminary data.</text>
</comment>
<reference evidence="1 2" key="1">
    <citation type="journal article" date="2013" name="Mar. Genomics">
        <title>Expression of sulfatases in Rhodopirellula baltica and the diversity of sulfatases in the genus Rhodopirellula.</title>
        <authorList>
            <person name="Wegner C.E."/>
            <person name="Richter-Heitmann T."/>
            <person name="Klindworth A."/>
            <person name="Klockow C."/>
            <person name="Richter M."/>
            <person name="Achstetter T."/>
            <person name="Glockner F.O."/>
            <person name="Harder J."/>
        </authorList>
    </citation>
    <scope>NUCLEOTIDE SEQUENCE [LARGE SCALE GENOMIC DNA]</scope>
    <source>
        <strain evidence="1 2">SM1</strain>
    </source>
</reference>
<evidence type="ECO:0000313" key="2">
    <source>
        <dbReference type="Proteomes" id="UP000011991"/>
    </source>
</evidence>
<accession>M5R8F1</accession>
<proteinExistence type="predicted"/>
<name>M5R8F1_9BACT</name>
<organism evidence="1 2">
    <name type="scientific">Rhodopirellula maiorica SM1</name>
    <dbReference type="NCBI Taxonomy" id="1265738"/>
    <lineage>
        <taxon>Bacteria</taxon>
        <taxon>Pseudomonadati</taxon>
        <taxon>Planctomycetota</taxon>
        <taxon>Planctomycetia</taxon>
        <taxon>Pirellulales</taxon>
        <taxon>Pirellulaceae</taxon>
        <taxon>Novipirellula</taxon>
    </lineage>
</organism>
<evidence type="ECO:0000313" key="1">
    <source>
        <dbReference type="EMBL" id="EMI15306.1"/>
    </source>
</evidence>
<dbReference type="Proteomes" id="UP000011991">
    <property type="component" value="Unassembled WGS sequence"/>
</dbReference>
<keyword evidence="2" id="KW-1185">Reference proteome</keyword>
<dbReference type="Gene3D" id="3.40.50.300">
    <property type="entry name" value="P-loop containing nucleotide triphosphate hydrolases"/>
    <property type="match status" value="1"/>
</dbReference>
<sequence>MFNCLTQDNDSYGVNEDALGTTLHRLVESEREMGKCPHSVEAFGQFLSLLRGDRQTLVLKTPSNLRHAALISRLFPSTIFIKMVREPHAAITSGIARHDSNASIEENARRWLRDCDEIGNSSENSLVVAFEDLVQDPERVMKRISESVKPLSDAVFTYAKRMHHPERADSGRWKSKLDSAKQQQVEHWVAELKLKDAYESVLSNSIDGKMELPRRTVSAASTSPVAGLKRHFYRFWYKVVS</sequence>
<dbReference type="InterPro" id="IPR027417">
    <property type="entry name" value="P-loop_NTPase"/>
</dbReference>
<dbReference type="PATRIC" id="fig|1265738.3.peg.7756"/>
<dbReference type="SUPFAM" id="SSF52540">
    <property type="entry name" value="P-loop containing nucleoside triphosphate hydrolases"/>
    <property type="match status" value="1"/>
</dbReference>
<dbReference type="GO" id="GO:0016740">
    <property type="term" value="F:transferase activity"/>
    <property type="evidence" value="ECO:0007669"/>
    <property type="project" value="UniProtKB-KW"/>
</dbReference>
<dbReference type="EMBL" id="ANOG01001120">
    <property type="protein sequence ID" value="EMI15306.1"/>
    <property type="molecule type" value="Genomic_DNA"/>
</dbReference>